<dbReference type="PANTHER" id="PTHR10880:SF15">
    <property type="entry name" value="MSL COMPLEX SUBUNIT 3"/>
    <property type="match status" value="1"/>
</dbReference>
<evidence type="ECO:0000259" key="11">
    <source>
        <dbReference type="SMART" id="SM00298"/>
    </source>
</evidence>
<keyword evidence="3" id="KW-0158">Chromosome</keyword>
<dbReference type="Gene3D" id="2.30.30.140">
    <property type="match status" value="1"/>
</dbReference>
<keyword evidence="8" id="KW-0539">Nucleus</keyword>
<proteinExistence type="predicted"/>
<dbReference type="InterPro" id="IPR026541">
    <property type="entry name" value="MRG_dom"/>
</dbReference>
<evidence type="ECO:0000256" key="8">
    <source>
        <dbReference type="ARBA" id="ARBA00023242"/>
    </source>
</evidence>
<keyword evidence="4" id="KW-0832">Ubl conjugation</keyword>
<dbReference type="GO" id="GO:0006355">
    <property type="term" value="P:regulation of DNA-templated transcription"/>
    <property type="evidence" value="ECO:0007669"/>
    <property type="project" value="InterPro"/>
</dbReference>
<organism evidence="12">
    <name type="scientific">Photinus pyralis</name>
    <name type="common">Common eastern firefly</name>
    <name type="synonym">Lampyris pyralis</name>
    <dbReference type="NCBI Taxonomy" id="7054"/>
    <lineage>
        <taxon>Eukaryota</taxon>
        <taxon>Metazoa</taxon>
        <taxon>Ecdysozoa</taxon>
        <taxon>Arthropoda</taxon>
        <taxon>Hexapoda</taxon>
        <taxon>Insecta</taxon>
        <taxon>Pterygota</taxon>
        <taxon>Neoptera</taxon>
        <taxon>Endopterygota</taxon>
        <taxon>Coleoptera</taxon>
        <taxon>Polyphaga</taxon>
        <taxon>Elateriformia</taxon>
        <taxon>Elateroidea</taxon>
        <taxon>Lampyridae</taxon>
        <taxon>Lampyrinae</taxon>
        <taxon>Photinus</taxon>
    </lineage>
</organism>
<dbReference type="FunFam" id="2.30.30.140:FF:000042">
    <property type="entry name" value="male-specific lethal 3 homolog"/>
    <property type="match status" value="1"/>
</dbReference>
<dbReference type="GO" id="GO:0035267">
    <property type="term" value="C:NuA4 histone acetyltransferase complex"/>
    <property type="evidence" value="ECO:0007669"/>
    <property type="project" value="TreeGrafter"/>
</dbReference>
<evidence type="ECO:0000313" key="12">
    <source>
        <dbReference type="EMBL" id="JAV55978.1"/>
    </source>
</evidence>
<feature type="domain" description="Chromo" evidence="11">
    <location>
        <begin position="12"/>
        <end position="91"/>
    </location>
</feature>
<evidence type="ECO:0000313" key="13">
    <source>
        <dbReference type="EMBL" id="KAB0801809.1"/>
    </source>
</evidence>
<dbReference type="Pfam" id="PF22732">
    <property type="entry name" value="MSL3_chromo-like"/>
    <property type="match status" value="1"/>
</dbReference>
<evidence type="ECO:0000256" key="4">
    <source>
        <dbReference type="ARBA" id="ARBA00022843"/>
    </source>
</evidence>
<evidence type="ECO:0000256" key="2">
    <source>
        <dbReference type="ARBA" id="ARBA00004286"/>
    </source>
</evidence>
<sequence length="441" mass="51262">MVSTRGGIKLKFYEGERVLCYEPDPTKAKVLYDSKVLDVVITKDSRGRKNVEYLIHFQGWNSSWDRCVREEYVLKDTPENRQLQKDLAEKSQLHIGAYLYRKERKKLIRKSNEPIAHSSEDGSVGSPTQLDTDESSHSSEEDSSLEDDMFPIELSQDLKEILENDYENINNQNKLMKLPAEPNVVTILEMYWKHYATSLLCGLNDKPLTRHRIPSKIRPEDVQKNLNICKEMLDGLRIYFDFTLKDLLLYDKERNQVETAQAVVFPNDSTVKHELNVKQELEDLEYAHLPNMDADEDNYNNHDGGHNHSNNIGHRTIKRRRGLRSERTAEVHTNGNLDDSSSYNNTSTSRATRNSDTMSVSVTKFFSWKLLPEHVFIQQPLPPSLLYGATHLLRLFVKLPELLNTCTMAENKLKVLHGHLESFMDFLSHHKEWYSDRFYND</sequence>
<keyword evidence="14" id="KW-1185">Reference proteome</keyword>
<dbReference type="PROSITE" id="PS51640">
    <property type="entry name" value="MRG"/>
    <property type="match status" value="1"/>
</dbReference>
<feature type="region of interest" description="Disordered" evidence="10">
    <location>
        <begin position="113"/>
        <end position="146"/>
    </location>
</feature>
<name>A0A1Y1K6A6_PHOPY</name>
<feature type="region of interest" description="Disordered" evidence="10">
    <location>
        <begin position="298"/>
        <end position="354"/>
    </location>
</feature>
<protein>
    <recommendedName>
        <fullName evidence="9">Protein male-specific lethal-3</fullName>
    </recommendedName>
</protein>
<dbReference type="GO" id="GO:0072487">
    <property type="term" value="C:MSL complex"/>
    <property type="evidence" value="ECO:0007669"/>
    <property type="project" value="TreeGrafter"/>
</dbReference>
<dbReference type="GO" id="GO:0006325">
    <property type="term" value="P:chromatin organization"/>
    <property type="evidence" value="ECO:0007669"/>
    <property type="project" value="UniProtKB-KW"/>
</dbReference>
<gene>
    <name evidence="13" type="ORF">PPYR_03995</name>
</gene>
<reference evidence="13" key="3">
    <citation type="submission" date="2019-08" db="EMBL/GenBank/DDBJ databases">
        <authorList>
            <consortium name="Photinus pyralis genome working group"/>
            <person name="Fallon T.R."/>
            <person name="Sander Lower S.E."/>
            <person name="Weng J.-K."/>
        </authorList>
    </citation>
    <scope>NUCLEOTIDE SEQUENCE</scope>
    <source>
        <strain evidence="13">1611_PpyrPB1</strain>
        <tissue evidence="13">Whole body</tissue>
    </source>
</reference>
<evidence type="ECO:0000256" key="7">
    <source>
        <dbReference type="ARBA" id="ARBA00023163"/>
    </source>
</evidence>
<dbReference type="InterPro" id="IPR053820">
    <property type="entry name" value="MSL3_chromo-like"/>
</dbReference>
<dbReference type="SUPFAM" id="SSF54160">
    <property type="entry name" value="Chromo domain-like"/>
    <property type="match status" value="1"/>
</dbReference>
<keyword evidence="6" id="KW-0805">Transcription regulation</keyword>
<evidence type="ECO:0000256" key="9">
    <source>
        <dbReference type="ARBA" id="ARBA00069454"/>
    </source>
</evidence>
<evidence type="ECO:0000256" key="5">
    <source>
        <dbReference type="ARBA" id="ARBA00022853"/>
    </source>
</evidence>
<accession>A0A1Y1K6A6</accession>
<dbReference type="EMBL" id="VVIM01000002">
    <property type="protein sequence ID" value="KAB0801809.1"/>
    <property type="molecule type" value="Genomic_DNA"/>
</dbReference>
<dbReference type="GO" id="GO:0005634">
    <property type="term" value="C:nucleus"/>
    <property type="evidence" value="ECO:0007669"/>
    <property type="project" value="UniProtKB-SubCell"/>
</dbReference>
<dbReference type="OrthoDB" id="10044771at2759"/>
<dbReference type="AlphaFoldDB" id="A0A1Y1K6A6"/>
<dbReference type="InParanoid" id="A0A1Y1K6A6"/>
<dbReference type="InterPro" id="IPR016197">
    <property type="entry name" value="Chromo-like_dom_sf"/>
</dbReference>
<dbReference type="FunCoup" id="A0A1Y1K6A6">
    <property type="interactions" value="689"/>
</dbReference>
<evidence type="ECO:0000256" key="3">
    <source>
        <dbReference type="ARBA" id="ARBA00022454"/>
    </source>
</evidence>
<comment type="subcellular location">
    <subcellularLocation>
        <location evidence="2">Chromosome</location>
    </subcellularLocation>
    <subcellularLocation>
        <location evidence="1">Nucleus</location>
    </subcellularLocation>
</comment>
<dbReference type="InterPro" id="IPR038217">
    <property type="entry name" value="MRG_C_sf"/>
</dbReference>
<feature type="compositionally biased region" description="Low complexity" evidence="10">
    <location>
        <begin position="338"/>
        <end position="354"/>
    </location>
</feature>
<keyword evidence="7" id="KW-0804">Transcription</keyword>
<reference evidence="13 14" key="2">
    <citation type="journal article" date="2018" name="Elife">
        <title>Firefly genomes illuminate parallel origins of bioluminescence in beetles.</title>
        <authorList>
            <person name="Fallon T.R."/>
            <person name="Lower S.E."/>
            <person name="Chang C.H."/>
            <person name="Bessho-Uehara M."/>
            <person name="Martin G.J."/>
            <person name="Bewick A.J."/>
            <person name="Behringer M."/>
            <person name="Debat H.J."/>
            <person name="Wong I."/>
            <person name="Day J.C."/>
            <person name="Suvorov A."/>
            <person name="Silva C.J."/>
            <person name="Stanger-Hall K.F."/>
            <person name="Hall D.W."/>
            <person name="Schmitz R.J."/>
            <person name="Nelson D.R."/>
            <person name="Lewis S.M."/>
            <person name="Shigenobu S."/>
            <person name="Bybee S.M."/>
            <person name="Larracuente A.M."/>
            <person name="Oba Y."/>
            <person name="Weng J.K."/>
        </authorList>
    </citation>
    <scope>NUCLEOTIDE SEQUENCE [LARGE SCALE GENOMIC DNA]</scope>
    <source>
        <strain evidence="13">1611_PpyrPB1</strain>
        <tissue evidence="13">Whole body</tissue>
    </source>
</reference>
<evidence type="ECO:0000256" key="10">
    <source>
        <dbReference type="SAM" id="MobiDB-lite"/>
    </source>
</evidence>
<dbReference type="InterPro" id="IPR008676">
    <property type="entry name" value="MRG"/>
</dbReference>
<evidence type="ECO:0000256" key="6">
    <source>
        <dbReference type="ARBA" id="ARBA00023015"/>
    </source>
</evidence>
<dbReference type="Pfam" id="PF05712">
    <property type="entry name" value="MRG"/>
    <property type="match status" value="1"/>
</dbReference>
<dbReference type="Proteomes" id="UP000327044">
    <property type="component" value="Unassembled WGS sequence"/>
</dbReference>
<dbReference type="EMBL" id="GEZM01094042">
    <property type="protein sequence ID" value="JAV55978.1"/>
    <property type="molecule type" value="Transcribed_RNA"/>
</dbReference>
<evidence type="ECO:0000313" key="14">
    <source>
        <dbReference type="Proteomes" id="UP000327044"/>
    </source>
</evidence>
<dbReference type="SMART" id="SM00298">
    <property type="entry name" value="CHROMO"/>
    <property type="match status" value="1"/>
</dbReference>
<dbReference type="Gene3D" id="1.10.274.30">
    <property type="entry name" value="MRG domain"/>
    <property type="match status" value="1"/>
</dbReference>
<keyword evidence="5" id="KW-0156">Chromatin regulator</keyword>
<dbReference type="PANTHER" id="PTHR10880">
    <property type="entry name" value="MORTALITY FACTOR 4-LIKE PROTEIN"/>
    <property type="match status" value="1"/>
</dbReference>
<dbReference type="InterPro" id="IPR000953">
    <property type="entry name" value="Chromo/chromo_shadow_dom"/>
</dbReference>
<reference evidence="12" key="1">
    <citation type="journal article" date="2016" name="Sci. Rep.">
        <title>Molecular characterization of firefly nuptial gifts: a multi-omics approach sheds light on postcopulatory sexual selection.</title>
        <authorList>
            <person name="Al-Wathiqui N."/>
            <person name="Fallon T.R."/>
            <person name="South A."/>
            <person name="Weng J.K."/>
            <person name="Lewis S.M."/>
        </authorList>
    </citation>
    <scope>NUCLEOTIDE SEQUENCE</scope>
</reference>
<evidence type="ECO:0000256" key="1">
    <source>
        <dbReference type="ARBA" id="ARBA00004123"/>
    </source>
</evidence>